<proteinExistence type="predicted"/>
<protein>
    <submittedName>
        <fullName evidence="2">Cation/multidrug efflux pump</fullName>
    </submittedName>
</protein>
<name>A0A378J698_9GAMM</name>
<feature type="transmembrane region" description="Helical" evidence="1">
    <location>
        <begin position="387"/>
        <end position="411"/>
    </location>
</feature>
<dbReference type="SUPFAM" id="SSF82866">
    <property type="entry name" value="Multidrug efflux transporter AcrB transmembrane domain"/>
    <property type="match status" value="2"/>
</dbReference>
<feature type="transmembrane region" description="Helical" evidence="1">
    <location>
        <begin position="885"/>
        <end position="905"/>
    </location>
</feature>
<dbReference type="Proteomes" id="UP000254677">
    <property type="component" value="Unassembled WGS sequence"/>
</dbReference>
<dbReference type="PANTHER" id="PTHR32063:SF8">
    <property type="entry name" value="CATION EFFLUX PROTEIN"/>
    <property type="match status" value="1"/>
</dbReference>
<evidence type="ECO:0000313" key="3">
    <source>
        <dbReference type="Proteomes" id="UP000254677"/>
    </source>
</evidence>
<feature type="transmembrane region" description="Helical" evidence="1">
    <location>
        <begin position="459"/>
        <end position="478"/>
    </location>
</feature>
<feature type="transmembrane region" description="Helical" evidence="1">
    <location>
        <begin position="326"/>
        <end position="354"/>
    </location>
</feature>
<dbReference type="Gene3D" id="3.30.70.1440">
    <property type="entry name" value="Multidrug efflux transporter AcrB pore domain"/>
    <property type="match status" value="1"/>
</dbReference>
<keyword evidence="1" id="KW-0812">Transmembrane</keyword>
<dbReference type="Gene3D" id="1.20.1640.10">
    <property type="entry name" value="Multidrug efflux transporter AcrB transmembrane domain"/>
    <property type="match status" value="2"/>
</dbReference>
<dbReference type="GO" id="GO:0042910">
    <property type="term" value="F:xenobiotic transmembrane transporter activity"/>
    <property type="evidence" value="ECO:0007669"/>
    <property type="project" value="TreeGrafter"/>
</dbReference>
<sequence>MWLVRIALSRPYTFVVLALMLLIIGPLAILRTPTDIFPDIDIPVVSVVWGFSGMPPQQMSDLITSIFERAATTTVNDIEHIESESLLGVSVTKLFFHNDVDIAVALSQVTAIAQTLLKQLPPGQTPPLVLSYNAATVPVLQLILTSQTLPEQDLYDLGNNFIRTQLATVQGAALPFPYGGKIRQVQVDLQPEKMQTYGVSAQDISAVINTQNLILPAGTEKIGLYEYLVKLNASPLTADEFNNFPVKALPHGGVLYIRDVAHVRDGFPPQTNIITVNGKRAVMMSVQKTGNASTLNIVSRVKALLPVVKDMMPAALNLSTFGDQSIFVLAAIDGVIREGLIAACLTGLMILIVLGSWRSTFIIALSIPLSILASLTILSALGETINIMTLGGLALAVGILVDDATVAIENINWNLEQGKEVEQAILDGAEQIAIPALVSTLCICIVFVPMFYLGGVAQYLFAPLAEAVIFAMLASYILSRTLVATMAKYLLKKHEPIHDPDSLSRFQRFHAGFERWFERFRQRYLTLLTKALDNRKVFILSFLGFILVSIALLAPWLGSNFFPSVDAGQIKLHFQAPTGTRVEETARLAGEIGHVVRELVPEEELFSIVGNIGLPVSGINLSYSNSATNGASDADILIALQENHKPTEDYIRDLRPLLQKKFPGVTFSFLPADIVNQTLNFGLPSAIDIQVIGLKQEENIRYASKVLERLKHVPGVVDAHLRQAFNYPGFLVESNRSRARELGYSQFDIANNLLITLSGSFQTSPTFWVNPKNHVSYPVATQTPQYYMNSLQALGNITVANAAKDTDPQILGAMMHAKRTMEPVVVSHYNVQPVIDIFASIQDTDLGSVSKAINKIVKDTKKDVPKGSSVVVRGQIQTKDEAFTGLYLGLIFSILLVYLLIVINFQSWLDPFIIITALPAALAGIVWMLFLTHTTLSVPALTGAIMCMGVATANGILVISFARDHMKEGHDPFTSALEAGKSRIRPVLMTASAMIIGMFPMALGMGDGGEQNAPLGRAVIGGLSFATIATLFFVPTIFCLIHSRKHKKEQGEKHV</sequence>
<evidence type="ECO:0000313" key="2">
    <source>
        <dbReference type="EMBL" id="STX43303.1"/>
    </source>
</evidence>
<feature type="transmembrane region" description="Helical" evidence="1">
    <location>
        <begin position="537"/>
        <end position="557"/>
    </location>
</feature>
<dbReference type="SUPFAM" id="SSF82714">
    <property type="entry name" value="Multidrug efflux transporter AcrB TolC docking domain, DN and DC subdomains"/>
    <property type="match status" value="1"/>
</dbReference>
<dbReference type="InterPro" id="IPR001036">
    <property type="entry name" value="Acrflvin-R"/>
</dbReference>
<dbReference type="Gene3D" id="3.30.70.1320">
    <property type="entry name" value="Multidrug efflux transporter AcrB pore domain like"/>
    <property type="match status" value="1"/>
</dbReference>
<evidence type="ECO:0000256" key="1">
    <source>
        <dbReference type="SAM" id="Phobius"/>
    </source>
</evidence>
<dbReference type="Pfam" id="PF00873">
    <property type="entry name" value="ACR_tran"/>
    <property type="match status" value="1"/>
</dbReference>
<dbReference type="InterPro" id="IPR027463">
    <property type="entry name" value="AcrB_DN_DC_subdom"/>
</dbReference>
<feature type="transmembrane region" description="Helical" evidence="1">
    <location>
        <begin position="432"/>
        <end position="453"/>
    </location>
</feature>
<dbReference type="OrthoDB" id="9759330at2"/>
<gene>
    <name evidence="2" type="primary">mdtC</name>
    <name evidence="2" type="ORF">NCTC13292_02097</name>
</gene>
<dbReference type="EMBL" id="UGOA01000001">
    <property type="protein sequence ID" value="STX43303.1"/>
    <property type="molecule type" value="Genomic_DNA"/>
</dbReference>
<dbReference type="GO" id="GO:0005886">
    <property type="term" value="C:plasma membrane"/>
    <property type="evidence" value="ECO:0007669"/>
    <property type="project" value="TreeGrafter"/>
</dbReference>
<dbReference type="Gene3D" id="3.30.70.1430">
    <property type="entry name" value="Multidrug efflux transporter AcrB pore domain"/>
    <property type="match status" value="2"/>
</dbReference>
<accession>A0A378J698</accession>
<keyword evidence="1" id="KW-0472">Membrane</keyword>
<dbReference type="AlphaFoldDB" id="A0A378J698"/>
<dbReference type="RefSeq" id="WP_115221725.1">
    <property type="nucleotide sequence ID" value="NZ_CAXYJE010000002.1"/>
</dbReference>
<feature type="transmembrane region" description="Helical" evidence="1">
    <location>
        <begin position="361"/>
        <end position="381"/>
    </location>
</feature>
<organism evidence="2 3">
    <name type="scientific">Legionella donaldsonii</name>
    <dbReference type="NCBI Taxonomy" id="45060"/>
    <lineage>
        <taxon>Bacteria</taxon>
        <taxon>Pseudomonadati</taxon>
        <taxon>Pseudomonadota</taxon>
        <taxon>Gammaproteobacteria</taxon>
        <taxon>Legionellales</taxon>
        <taxon>Legionellaceae</taxon>
        <taxon>Legionella</taxon>
    </lineage>
</organism>
<dbReference type="PRINTS" id="PR00702">
    <property type="entry name" value="ACRIFLAVINRP"/>
</dbReference>
<keyword evidence="1" id="KW-1133">Transmembrane helix</keyword>
<dbReference type="Gene3D" id="3.30.2090.10">
    <property type="entry name" value="Multidrug efflux transporter AcrB TolC docking domain, DN and DC subdomains"/>
    <property type="match status" value="2"/>
</dbReference>
<feature type="transmembrane region" description="Helical" evidence="1">
    <location>
        <begin position="936"/>
        <end position="959"/>
    </location>
</feature>
<dbReference type="SUPFAM" id="SSF82693">
    <property type="entry name" value="Multidrug efflux transporter AcrB pore domain, PN1, PN2, PC1 and PC2 subdomains"/>
    <property type="match status" value="2"/>
</dbReference>
<reference evidence="2 3" key="1">
    <citation type="submission" date="2018-06" db="EMBL/GenBank/DDBJ databases">
        <authorList>
            <consortium name="Pathogen Informatics"/>
            <person name="Doyle S."/>
        </authorList>
    </citation>
    <scope>NUCLEOTIDE SEQUENCE [LARGE SCALE GENOMIC DNA]</scope>
    <source>
        <strain evidence="2 3">NCTC13292</strain>
    </source>
</reference>
<feature type="transmembrane region" description="Helical" evidence="1">
    <location>
        <begin position="12"/>
        <end position="30"/>
    </location>
</feature>
<dbReference type="PANTHER" id="PTHR32063">
    <property type="match status" value="1"/>
</dbReference>
<feature type="transmembrane region" description="Helical" evidence="1">
    <location>
        <begin position="987"/>
        <end position="1006"/>
    </location>
</feature>
<keyword evidence="3" id="KW-1185">Reference proteome</keyword>
<feature type="transmembrane region" description="Helical" evidence="1">
    <location>
        <begin position="912"/>
        <end position="930"/>
    </location>
</feature>
<feature type="transmembrane region" description="Helical" evidence="1">
    <location>
        <begin position="1018"/>
        <end position="1041"/>
    </location>
</feature>